<feature type="region of interest" description="Disordered" evidence="1">
    <location>
        <begin position="226"/>
        <end position="246"/>
    </location>
</feature>
<feature type="region of interest" description="Disordered" evidence="1">
    <location>
        <begin position="178"/>
        <end position="213"/>
    </location>
</feature>
<accession>M8BA39</accession>
<evidence type="ECO:0000313" key="2">
    <source>
        <dbReference type="EnsemblPlants" id="EMT10515"/>
    </source>
</evidence>
<feature type="region of interest" description="Disordered" evidence="1">
    <location>
        <begin position="35"/>
        <end position="120"/>
    </location>
</feature>
<sequence>MEMQILPLRKGPAVGGVVAGAVRAPVSSSLDPLAGPGLLGAPPPGLAPLAPASATRAGSSPPLRSGDPTGSARLVADSPSRPLPEPHLTRNPSVDRSRRRSTAARWDVPPTGTSGGMRASVNHFPRRCYGATTWHREVVSNPMVGSSMLCGSSSKFVANLDVNPAVNQISLTEEQRREAAASYDPYPIRTPSHSLSADADSSYKGPISPPRHDRFQYMGLDDYHSPYGTTGQAPVENQDNTSSTRQGVPMDLLIGQQAVNNGVSNMEIGNQGEDGMDFSVSWAAAHGPNAPHAT</sequence>
<protein>
    <submittedName>
        <fullName evidence="2">Uncharacterized protein</fullName>
    </submittedName>
</protein>
<evidence type="ECO:0000256" key="1">
    <source>
        <dbReference type="SAM" id="MobiDB-lite"/>
    </source>
</evidence>
<dbReference type="AlphaFoldDB" id="M8BA39"/>
<reference evidence="2" key="1">
    <citation type="submission" date="2015-06" db="UniProtKB">
        <authorList>
            <consortium name="EnsemblPlants"/>
        </authorList>
    </citation>
    <scope>IDENTIFICATION</scope>
</reference>
<organism evidence="2">
    <name type="scientific">Aegilops tauschii</name>
    <name type="common">Tausch's goatgrass</name>
    <name type="synonym">Aegilops squarrosa</name>
    <dbReference type="NCBI Taxonomy" id="37682"/>
    <lineage>
        <taxon>Eukaryota</taxon>
        <taxon>Viridiplantae</taxon>
        <taxon>Streptophyta</taxon>
        <taxon>Embryophyta</taxon>
        <taxon>Tracheophyta</taxon>
        <taxon>Spermatophyta</taxon>
        <taxon>Magnoliopsida</taxon>
        <taxon>Liliopsida</taxon>
        <taxon>Poales</taxon>
        <taxon>Poaceae</taxon>
        <taxon>BOP clade</taxon>
        <taxon>Pooideae</taxon>
        <taxon>Triticodae</taxon>
        <taxon>Triticeae</taxon>
        <taxon>Triticinae</taxon>
        <taxon>Aegilops</taxon>
    </lineage>
</organism>
<feature type="compositionally biased region" description="Polar residues" evidence="1">
    <location>
        <begin position="227"/>
        <end position="246"/>
    </location>
</feature>
<name>M8BA39_AEGTA</name>
<proteinExistence type="predicted"/>
<dbReference type="EnsemblPlants" id="EMT10515">
    <property type="protein sequence ID" value="EMT10515"/>
    <property type="gene ID" value="F775_07032"/>
</dbReference>